<accession>A0A4V1NVV3</accession>
<dbReference type="InterPro" id="IPR002469">
    <property type="entry name" value="Peptidase_S9B_N"/>
</dbReference>
<evidence type="ECO:0000256" key="1">
    <source>
        <dbReference type="SAM" id="SignalP"/>
    </source>
</evidence>
<keyword evidence="5" id="KW-1185">Reference proteome</keyword>
<dbReference type="RefSeq" id="WP_129207001.1">
    <property type="nucleotide sequence ID" value="NZ_BMGU01000001.1"/>
</dbReference>
<gene>
    <name evidence="4" type="ORF">ESZ00_04720</name>
</gene>
<dbReference type="Gene3D" id="2.140.10.30">
    <property type="entry name" value="Dipeptidylpeptidase IV, N-terminal domain"/>
    <property type="match status" value="1"/>
</dbReference>
<name>A0A4V1NVV3_9BACT</name>
<dbReference type="InterPro" id="IPR050278">
    <property type="entry name" value="Serine_Prot_S9B/DPPIV"/>
</dbReference>
<dbReference type="GO" id="GO:0008236">
    <property type="term" value="F:serine-type peptidase activity"/>
    <property type="evidence" value="ECO:0007669"/>
    <property type="project" value="InterPro"/>
</dbReference>
<dbReference type="Proteomes" id="UP000290253">
    <property type="component" value="Unassembled WGS sequence"/>
</dbReference>
<feature type="domain" description="Dipeptidylpeptidase IV N-terminal" evidence="3">
    <location>
        <begin position="125"/>
        <end position="457"/>
    </location>
</feature>
<reference evidence="4 5" key="1">
    <citation type="journal article" date="2016" name="Int. J. Syst. Evol. Microbiol.">
        <title>Acidipila dinghuensis sp. nov., an acidobacterium isolated from forest soil.</title>
        <authorList>
            <person name="Jiang Y.W."/>
            <person name="Wang J."/>
            <person name="Chen M.H."/>
            <person name="Lv Y.Y."/>
            <person name="Qiu L.H."/>
        </authorList>
    </citation>
    <scope>NUCLEOTIDE SEQUENCE [LARGE SCALE GENOMIC DNA]</scope>
    <source>
        <strain evidence="4 5">DHOF10</strain>
    </source>
</reference>
<dbReference type="Gene3D" id="3.40.50.1820">
    <property type="entry name" value="alpha/beta hydrolase"/>
    <property type="match status" value="1"/>
</dbReference>
<dbReference type="GO" id="GO:0006508">
    <property type="term" value="P:proteolysis"/>
    <property type="evidence" value="ECO:0007669"/>
    <property type="project" value="InterPro"/>
</dbReference>
<dbReference type="OrthoDB" id="108903at2"/>
<dbReference type="AlphaFoldDB" id="A0A4V1NVV3"/>
<dbReference type="SUPFAM" id="SSF82171">
    <property type="entry name" value="DPP6 N-terminal domain-like"/>
    <property type="match status" value="1"/>
</dbReference>
<keyword evidence="1" id="KW-0732">Signal</keyword>
<feature type="domain" description="Peptidase S9 prolyl oligopeptidase catalytic" evidence="2">
    <location>
        <begin position="547"/>
        <end position="740"/>
    </location>
</feature>
<protein>
    <submittedName>
        <fullName evidence="4">Dipeptidyl-peptidase IV</fullName>
    </submittedName>
</protein>
<dbReference type="InterPro" id="IPR029058">
    <property type="entry name" value="AB_hydrolase_fold"/>
</dbReference>
<sequence>MRFFHVVSLLAVASTALLATLPIAAQSSQTHPWTIKEIFGGESLTGDAPGDISWSPDGKRATYIADSGDVMQIDTADGKLTTLVQAQKIARLLNAPLREKDRDHRNRYNQPDYIWSPDSTHMLFNTDGELWNYDLASGQGATIGNTGMQSGDDPKFSPDGARVSYVRDHNLYVQPVKAGGAAVALTATKEPTLLNGEIDWVYLEELDTRSNYFWSPDSKQIAYLQVDEAKVPEYPLTDWIPVHATVDEQRYPQPGDPNPGVRVGVVSAEGGATQWLKIPLSTGNDYIPRFGWVSSHVVWVEVLTRDQKHRDLYFADTRTGAVKRVLAETEPKYFTIAYDFIFVGDHQFLNTGWQDGYTHIYRYTFDAAHPLGEEVKPAGELEHGEYEVSEIKAVDEAKGTVYYLSNEGNPRDQQVWAVQLDGTGKRRVTQTDGFHDPEFAQKGGAFIDTSSTLITPPVVSYCTGSGTGAGACTPFWRSHAVAGHTVVPPVNLELTAADGKTKLFGTLQLPVGERAAASVPLIVNPYGGPGVGTAKNKYGNRGWYFDQLLAEHGFAVLHVDNRGMAGRGRDFEQAAYHSFGPAELADQLASVDQVLAKYPQIDGHRMGWWGWSWGGSFTLYALSHSDRFLAGGSGAPVTDWRLYDSIYTERYMGLPSEDAKAYHDDSDVNSADRIHGHIVIFHGTGDDNVHLGNTVQYIQKLIDAGIPYDYNIFPRKTHSVAGPEAQTELHIRLLQQFEQYVMHPELGKDEQGQ</sequence>
<evidence type="ECO:0000259" key="2">
    <source>
        <dbReference type="Pfam" id="PF00326"/>
    </source>
</evidence>
<dbReference type="InterPro" id="IPR001375">
    <property type="entry name" value="Peptidase_S9_cat"/>
</dbReference>
<evidence type="ECO:0000313" key="5">
    <source>
        <dbReference type="Proteomes" id="UP000290253"/>
    </source>
</evidence>
<organism evidence="4 5">
    <name type="scientific">Silvibacterium dinghuense</name>
    <dbReference type="NCBI Taxonomy" id="1560006"/>
    <lineage>
        <taxon>Bacteria</taxon>
        <taxon>Pseudomonadati</taxon>
        <taxon>Acidobacteriota</taxon>
        <taxon>Terriglobia</taxon>
        <taxon>Terriglobales</taxon>
        <taxon>Acidobacteriaceae</taxon>
        <taxon>Silvibacterium</taxon>
    </lineage>
</organism>
<dbReference type="EMBL" id="SDMK01000001">
    <property type="protein sequence ID" value="RXS97222.1"/>
    <property type="molecule type" value="Genomic_DNA"/>
</dbReference>
<comment type="caution">
    <text evidence="4">The sequence shown here is derived from an EMBL/GenBank/DDBJ whole genome shotgun (WGS) entry which is preliminary data.</text>
</comment>
<feature type="signal peptide" evidence="1">
    <location>
        <begin position="1"/>
        <end position="19"/>
    </location>
</feature>
<dbReference type="GO" id="GO:0008239">
    <property type="term" value="F:dipeptidyl-peptidase activity"/>
    <property type="evidence" value="ECO:0007669"/>
    <property type="project" value="TreeGrafter"/>
</dbReference>
<evidence type="ECO:0000259" key="3">
    <source>
        <dbReference type="Pfam" id="PF00930"/>
    </source>
</evidence>
<dbReference type="Pfam" id="PF00930">
    <property type="entry name" value="DPPIV_N"/>
    <property type="match status" value="1"/>
</dbReference>
<dbReference type="Pfam" id="PF07676">
    <property type="entry name" value="PD40"/>
    <property type="match status" value="1"/>
</dbReference>
<dbReference type="Pfam" id="PF00326">
    <property type="entry name" value="Peptidase_S9"/>
    <property type="match status" value="1"/>
</dbReference>
<dbReference type="PANTHER" id="PTHR11731:SF193">
    <property type="entry name" value="DIPEPTIDYL PEPTIDASE 9"/>
    <property type="match status" value="1"/>
</dbReference>
<evidence type="ECO:0000313" key="4">
    <source>
        <dbReference type="EMBL" id="RXS97222.1"/>
    </source>
</evidence>
<dbReference type="SUPFAM" id="SSF53474">
    <property type="entry name" value="alpha/beta-Hydrolases"/>
    <property type="match status" value="1"/>
</dbReference>
<proteinExistence type="predicted"/>
<feature type="chain" id="PRO_5020884146" evidence="1">
    <location>
        <begin position="20"/>
        <end position="753"/>
    </location>
</feature>
<dbReference type="PANTHER" id="PTHR11731">
    <property type="entry name" value="PROTEASE FAMILY S9B,C DIPEPTIDYL-PEPTIDASE IV-RELATED"/>
    <property type="match status" value="1"/>
</dbReference>
<dbReference type="InterPro" id="IPR011659">
    <property type="entry name" value="WD40"/>
</dbReference>